<proteinExistence type="inferred from homology"/>
<feature type="repeat" description="ANK" evidence="4">
    <location>
        <begin position="260"/>
        <end position="292"/>
    </location>
</feature>
<evidence type="ECO:0000313" key="7">
    <source>
        <dbReference type="EMBL" id="CAF2045899.1"/>
    </source>
</evidence>
<protein>
    <submittedName>
        <fullName evidence="7">Uncharacterized protein</fullName>
    </submittedName>
</protein>
<feature type="domain" description="Mab-21-like HhH/H2TH-like" evidence="6">
    <location>
        <begin position="567"/>
        <end position="646"/>
    </location>
</feature>
<name>A0A816P965_9BILA</name>
<dbReference type="Gene3D" id="1.10.1410.40">
    <property type="match status" value="1"/>
</dbReference>
<dbReference type="Proteomes" id="UP000663887">
    <property type="component" value="Unassembled WGS sequence"/>
</dbReference>
<dbReference type="InterPro" id="IPR036770">
    <property type="entry name" value="Ankyrin_rpt-contain_sf"/>
</dbReference>
<dbReference type="InterPro" id="IPR002110">
    <property type="entry name" value="Ankyrin_rpt"/>
</dbReference>
<dbReference type="SUPFAM" id="SSF48403">
    <property type="entry name" value="Ankyrin repeat"/>
    <property type="match status" value="1"/>
</dbReference>
<feature type="repeat" description="ANK" evidence="4">
    <location>
        <begin position="54"/>
        <end position="86"/>
    </location>
</feature>
<dbReference type="Pfam" id="PF12796">
    <property type="entry name" value="Ank_2"/>
    <property type="match status" value="1"/>
</dbReference>
<evidence type="ECO:0000259" key="6">
    <source>
        <dbReference type="Pfam" id="PF20266"/>
    </source>
</evidence>
<evidence type="ECO:0000313" key="8">
    <source>
        <dbReference type="EMBL" id="CAF3812406.1"/>
    </source>
</evidence>
<dbReference type="Pfam" id="PF20266">
    <property type="entry name" value="Mab-21_C"/>
    <property type="match status" value="1"/>
</dbReference>
<evidence type="ECO:0000256" key="4">
    <source>
        <dbReference type="PROSITE-ProRule" id="PRU00023"/>
    </source>
</evidence>
<evidence type="ECO:0000313" key="9">
    <source>
        <dbReference type="Proteomes" id="UP000663887"/>
    </source>
</evidence>
<feature type="repeat" description="ANK" evidence="4">
    <location>
        <begin position="153"/>
        <end position="185"/>
    </location>
</feature>
<dbReference type="PANTHER" id="PTHR24198">
    <property type="entry name" value="ANKYRIN REPEAT AND PROTEIN KINASE DOMAIN-CONTAINING PROTEIN"/>
    <property type="match status" value="1"/>
</dbReference>
<evidence type="ECO:0000256" key="2">
    <source>
        <dbReference type="ARBA" id="ARBA00022737"/>
    </source>
</evidence>
<dbReference type="PANTHER" id="PTHR24198:SF165">
    <property type="entry name" value="ANKYRIN REPEAT-CONTAINING PROTEIN-RELATED"/>
    <property type="match status" value="1"/>
</dbReference>
<dbReference type="Proteomes" id="UP000663842">
    <property type="component" value="Unassembled WGS sequence"/>
</dbReference>
<organism evidence="7 9">
    <name type="scientific">Rotaria magnacalcarata</name>
    <dbReference type="NCBI Taxonomy" id="392030"/>
    <lineage>
        <taxon>Eukaryota</taxon>
        <taxon>Metazoa</taxon>
        <taxon>Spiralia</taxon>
        <taxon>Gnathifera</taxon>
        <taxon>Rotifera</taxon>
        <taxon>Eurotatoria</taxon>
        <taxon>Bdelloidea</taxon>
        <taxon>Philodinida</taxon>
        <taxon>Philodinidae</taxon>
        <taxon>Rotaria</taxon>
    </lineage>
</organism>
<reference evidence="7" key="1">
    <citation type="submission" date="2021-02" db="EMBL/GenBank/DDBJ databases">
        <authorList>
            <person name="Nowell W R."/>
        </authorList>
    </citation>
    <scope>NUCLEOTIDE SEQUENCE</scope>
</reference>
<dbReference type="SMART" id="SM00248">
    <property type="entry name" value="ANK"/>
    <property type="match status" value="8"/>
</dbReference>
<keyword evidence="2" id="KW-0677">Repeat</keyword>
<accession>A0A816P965</accession>
<dbReference type="PROSITE" id="PS50088">
    <property type="entry name" value="ANK_REPEAT"/>
    <property type="match status" value="4"/>
</dbReference>
<dbReference type="InterPro" id="IPR024810">
    <property type="entry name" value="MAB21L/cGLR"/>
</dbReference>
<dbReference type="EMBL" id="CAJOBF010000405">
    <property type="protein sequence ID" value="CAF3812406.1"/>
    <property type="molecule type" value="Genomic_DNA"/>
</dbReference>
<comment type="caution">
    <text evidence="7">The sequence shown here is derived from an EMBL/GenBank/DDBJ whole genome shotgun (WGS) entry which is preliminary data.</text>
</comment>
<feature type="repeat" description="ANK" evidence="4">
    <location>
        <begin position="87"/>
        <end position="119"/>
    </location>
</feature>
<evidence type="ECO:0000256" key="1">
    <source>
        <dbReference type="ARBA" id="ARBA00008307"/>
    </source>
</evidence>
<dbReference type="AlphaFoldDB" id="A0A816P965"/>
<evidence type="ECO:0000256" key="3">
    <source>
        <dbReference type="ARBA" id="ARBA00023043"/>
    </source>
</evidence>
<dbReference type="SMART" id="SM01265">
    <property type="entry name" value="Mab-21"/>
    <property type="match status" value="1"/>
</dbReference>
<dbReference type="PROSITE" id="PS50297">
    <property type="entry name" value="ANK_REP_REGION"/>
    <property type="match status" value="3"/>
</dbReference>
<dbReference type="InterPro" id="IPR046903">
    <property type="entry name" value="Mab-21-like_nuc_Trfase"/>
</dbReference>
<dbReference type="Gene3D" id="3.30.460.90">
    <property type="match status" value="1"/>
</dbReference>
<dbReference type="Pfam" id="PF13637">
    <property type="entry name" value="Ank_4"/>
    <property type="match status" value="2"/>
</dbReference>
<comment type="similarity">
    <text evidence="1">Belongs to the mab-21 family.</text>
</comment>
<feature type="domain" description="Mab-21-like nucleotidyltransferase" evidence="5">
    <location>
        <begin position="370"/>
        <end position="546"/>
    </location>
</feature>
<gene>
    <name evidence="8" type="ORF">UXM345_LOCUS5458</name>
    <name evidence="7" type="ORF">XDN619_LOCUS7607</name>
</gene>
<evidence type="ECO:0000259" key="5">
    <source>
        <dbReference type="Pfam" id="PF03281"/>
    </source>
</evidence>
<dbReference type="EMBL" id="CAJNRG010002295">
    <property type="protein sequence ID" value="CAF2045899.1"/>
    <property type="molecule type" value="Genomic_DNA"/>
</dbReference>
<keyword evidence="3 4" id="KW-0040">ANK repeat</keyword>
<sequence>MNRDDVSNHLKKYQRQNSRTDLHEAILKNCRKCIENAIENAIENGIPIDLVDHNGQSPLYYACEKGYFELVDCLLEHGARHDVTDVNQQSPLWIASKKGHDQIVLLLLKKQANPNERANDGTTPIYHSCYAGHEKCVVHLTSHGGAVNLAKNSGASPLFVACRNGHHSIVQHLLRNGADPSQTQKDFRSVLHTALLYNRKSCVRILFEHCNPYSSENRDIYGWTHLHFLAKKGGLESAEIFFDYLRDRNILIDLNQQDVFGNTALHIAIFNQQIQFAKYLMRQGWNPEERNHFGWTSNDLQKRSEENADFLQSSIHTSDYHSVLFKQIIDHEFEEEIMDHEIQNYIREIISYIHQLDPLFSTSIIPSGSFYERTKVGLPDEFDYMINLDKIQSLSEYLQDDKDPPGFAGLTLRNIEEAKIKLESYLEPVTQRLSAEKIRLQFYRLLTSARAHVISKDTITNFKHLKFEWTSTDKRCGTAVQAEWYGTKYPHITIKIDVVPCLTINQWPRTANIPCPFEKARCHLIARSPNHDQTYLWRISTSTAELFYLKNLHYEQLRAYLILKSLRILHPFSCEIDRIKYNSDALISSYMIKTELFYETTRCPRREQWTGGNLNLRILTILKHLQKHLLIGSIKSFYIKDYNIIDLDDYKRFRTSEIRYIRLLFSQFREKTLKFQQKSTRRHTFTANNSNIRPELLRIRSLSGNFLQF</sequence>
<dbReference type="Pfam" id="PF03281">
    <property type="entry name" value="Mab-21"/>
    <property type="match status" value="1"/>
</dbReference>
<dbReference type="Gene3D" id="1.25.40.20">
    <property type="entry name" value="Ankyrin repeat-containing domain"/>
    <property type="match status" value="2"/>
</dbReference>
<dbReference type="InterPro" id="IPR046906">
    <property type="entry name" value="Mab-21_HhH/H2TH-like"/>
</dbReference>